<evidence type="ECO:0000313" key="2">
    <source>
        <dbReference type="Proteomes" id="UP001144978"/>
    </source>
</evidence>
<dbReference type="Proteomes" id="UP001144978">
    <property type="component" value="Unassembled WGS sequence"/>
</dbReference>
<protein>
    <submittedName>
        <fullName evidence="1">Uncharacterized protein</fullName>
    </submittedName>
</protein>
<reference evidence="1" key="1">
    <citation type="submission" date="2022-08" db="EMBL/GenBank/DDBJ databases">
        <title>Genome Sequence of Pycnoporus sanguineus.</title>
        <authorList>
            <person name="Buettner E."/>
        </authorList>
    </citation>
    <scope>NUCLEOTIDE SEQUENCE</scope>
    <source>
        <strain evidence="1">CG-C14</strain>
    </source>
</reference>
<organism evidence="1 2">
    <name type="scientific">Trametes sanguinea</name>
    <dbReference type="NCBI Taxonomy" id="158606"/>
    <lineage>
        <taxon>Eukaryota</taxon>
        <taxon>Fungi</taxon>
        <taxon>Dikarya</taxon>
        <taxon>Basidiomycota</taxon>
        <taxon>Agaricomycotina</taxon>
        <taxon>Agaricomycetes</taxon>
        <taxon>Polyporales</taxon>
        <taxon>Polyporaceae</taxon>
        <taxon>Trametes</taxon>
    </lineage>
</organism>
<accession>A0ACC1ND87</accession>
<keyword evidence="2" id="KW-1185">Reference proteome</keyword>
<comment type="caution">
    <text evidence="1">The sequence shown here is derived from an EMBL/GenBank/DDBJ whole genome shotgun (WGS) entry which is preliminary data.</text>
</comment>
<dbReference type="EMBL" id="JANSHE010004469">
    <property type="protein sequence ID" value="KAJ2977247.1"/>
    <property type="molecule type" value="Genomic_DNA"/>
</dbReference>
<name>A0ACC1ND87_9APHY</name>
<sequence>MLTRAILLSYFIAVCCATLLARSMQVHEAREDIPEGFIHSGSAPQDTVLNLRLALVQSDPAGLEKALMDVSTPSSALYGQHLSKEEVEKFVAPSADSVAAVQAWLADNDIEAKTISPAGDWLSFSIPVSKANALLNTEFSVFTHEETGKTSIRTLAYSIPADLRGHVDLVHPTITFPNPFACLPAMVTPPKIKPAVNVTSDAVPASCSSTITPACLQDLYGIPTTPATQKSNQLAVSGFIGQFAQKADLETFLNQFRPDLPASTTFTLQTLDGGENPQNPNEAGVEADLDIQYTVGVASEVPTVFISVGDDFQDGALEGFLDIINFLLSESAPPQVLTTSYGQNENTISRNLAK</sequence>
<gene>
    <name evidence="1" type="ORF">NUW54_g11443</name>
</gene>
<proteinExistence type="predicted"/>
<evidence type="ECO:0000313" key="1">
    <source>
        <dbReference type="EMBL" id="KAJ2977247.1"/>
    </source>
</evidence>